<evidence type="ECO:0000313" key="5">
    <source>
        <dbReference type="Proteomes" id="UP000237718"/>
    </source>
</evidence>
<protein>
    <submittedName>
        <fullName evidence="4">Isoquinoline 1-oxidoreductase beta subunit</fullName>
    </submittedName>
</protein>
<feature type="chain" id="PRO_5015468675" evidence="2">
    <location>
        <begin position="33"/>
        <end position="729"/>
    </location>
</feature>
<dbReference type="PROSITE" id="PS51318">
    <property type="entry name" value="TAT"/>
    <property type="match status" value="1"/>
</dbReference>
<dbReference type="InterPro" id="IPR037165">
    <property type="entry name" value="AldOxase/xan_DH_Mopterin-bd_sf"/>
</dbReference>
<proteinExistence type="predicted"/>
<organism evidence="4 5">
    <name type="scientific">Tritonibacter scottomollicae</name>
    <name type="common">Epibacterium scottomollicae</name>
    <dbReference type="NCBI Taxonomy" id="483013"/>
    <lineage>
        <taxon>Bacteria</taxon>
        <taxon>Pseudomonadati</taxon>
        <taxon>Pseudomonadota</taxon>
        <taxon>Alphaproteobacteria</taxon>
        <taxon>Rhodobacterales</taxon>
        <taxon>Paracoccaceae</taxon>
        <taxon>Tritonibacter</taxon>
    </lineage>
</organism>
<dbReference type="Gene3D" id="3.90.1170.50">
    <property type="entry name" value="Aldehyde oxidase/xanthine dehydrogenase, a/b hammerhead"/>
    <property type="match status" value="1"/>
</dbReference>
<keyword evidence="2" id="KW-0732">Signal</keyword>
<dbReference type="GO" id="GO:0016491">
    <property type="term" value="F:oxidoreductase activity"/>
    <property type="evidence" value="ECO:0007669"/>
    <property type="project" value="InterPro"/>
</dbReference>
<dbReference type="Pfam" id="PF02738">
    <property type="entry name" value="MoCoBD_1"/>
    <property type="match status" value="1"/>
</dbReference>
<dbReference type="NCBIfam" id="TIGR01409">
    <property type="entry name" value="TAT_signal_seq"/>
    <property type="match status" value="1"/>
</dbReference>
<dbReference type="InterPro" id="IPR046867">
    <property type="entry name" value="AldOxase/xan_DH_MoCoBD2"/>
</dbReference>
<dbReference type="InterPro" id="IPR012368">
    <property type="entry name" value="OxRdtase_Mopterin-bd_su_IorB"/>
</dbReference>
<dbReference type="InterPro" id="IPR052516">
    <property type="entry name" value="N-heterocyclic_Hydroxylase"/>
</dbReference>
<dbReference type="InterPro" id="IPR000674">
    <property type="entry name" value="Ald_Oxase/Xan_DH_a/b"/>
</dbReference>
<name>A0A2T1AG98_TRISK</name>
<gene>
    <name evidence="4" type="ORF">CLV89_106152</name>
</gene>
<dbReference type="SMART" id="SM01008">
    <property type="entry name" value="Ald_Xan_dh_C"/>
    <property type="match status" value="1"/>
</dbReference>
<comment type="caution">
    <text evidence="4">The sequence shown here is derived from an EMBL/GenBank/DDBJ whole genome shotgun (WGS) entry which is preliminary data.</text>
</comment>
<reference evidence="4 5" key="1">
    <citation type="submission" date="2018-03" db="EMBL/GenBank/DDBJ databases">
        <title>Genomic Encyclopedia of Archaeal and Bacterial Type Strains, Phase II (KMG-II): from individual species to whole genera.</title>
        <authorList>
            <person name="Goeker M."/>
        </authorList>
    </citation>
    <scope>NUCLEOTIDE SEQUENCE [LARGE SCALE GENOMIC DNA]</scope>
    <source>
        <strain evidence="4 5">DSM 25328</strain>
    </source>
</reference>
<dbReference type="InterPro" id="IPR006311">
    <property type="entry name" value="TAT_signal"/>
</dbReference>
<dbReference type="SUPFAM" id="SSF56003">
    <property type="entry name" value="Molybdenum cofactor-binding domain"/>
    <property type="match status" value="2"/>
</dbReference>
<evidence type="ECO:0000259" key="3">
    <source>
        <dbReference type="SMART" id="SM01008"/>
    </source>
</evidence>
<dbReference type="RefSeq" id="WP_106163875.1">
    <property type="nucleotide sequence ID" value="NZ_PVUF01000006.1"/>
</dbReference>
<dbReference type="Proteomes" id="UP000237718">
    <property type="component" value="Unassembled WGS sequence"/>
</dbReference>
<dbReference type="AlphaFoldDB" id="A0A2T1AG98"/>
<accession>A0A2T1AG98</accession>
<dbReference type="PIRSF" id="PIRSF036389">
    <property type="entry name" value="IOR_B"/>
    <property type="match status" value="1"/>
</dbReference>
<evidence type="ECO:0000256" key="1">
    <source>
        <dbReference type="SAM" id="MobiDB-lite"/>
    </source>
</evidence>
<dbReference type="OrthoDB" id="9767994at2"/>
<feature type="domain" description="Aldehyde oxidase/xanthine dehydrogenase a/b hammerhead" evidence="3">
    <location>
        <begin position="205"/>
        <end position="285"/>
    </location>
</feature>
<dbReference type="EMBL" id="PVUF01000006">
    <property type="protein sequence ID" value="PRZ47619.1"/>
    <property type="molecule type" value="Genomic_DNA"/>
</dbReference>
<dbReference type="PANTHER" id="PTHR47495">
    <property type="entry name" value="ALDEHYDE DEHYDROGENASE"/>
    <property type="match status" value="1"/>
</dbReference>
<dbReference type="PANTHER" id="PTHR47495:SF2">
    <property type="entry name" value="ALDEHYDE DEHYDROGENASE"/>
    <property type="match status" value="1"/>
</dbReference>
<feature type="signal peptide" evidence="2">
    <location>
        <begin position="1"/>
        <end position="32"/>
    </location>
</feature>
<dbReference type="Gene3D" id="3.30.365.10">
    <property type="entry name" value="Aldehyde oxidase/xanthine dehydrogenase, molybdopterin binding domain"/>
    <property type="match status" value="4"/>
</dbReference>
<sequence>MTLNTSRRGFLKSAAAAGAVLFVGATAKGAMAAGQSADAMLTPFVKIDASGQVIAIIKHFEMGQGPATGLSTIIAEEVGVTMEQIGFEFAPSDPAVYNNLFFGAFQGTGGSTAIANSWEQYRTAGATAREMLIAAAAQAWGVEATALDIIDGQVTGAGNSAPLGNFVAAASEMTPPEAPRLRDPSEWKTIGNPKTRRLDSPAKVNGQAQFAMDVQLPNQMVTMIKRTPQRGGLVVSFDDSAAKDVKGFIMAQTLPTKHGVAVYAENTWAAIQAREALEVEWDMAAAETRSSDEIRDEIMAALDAEPTYNVNKAERAAVKSAVDDADTVVEKTFYFPLLAHAPMEPLNCTIEQTAEGDIVLHDGAQMPTGPHMAYQQIFELPPEKIHIKTMLAGGSFGRRATPDADYQVEAGLAFVMTDRTRPVKLMWTREDDIRGGYYRPAFGHKVRVGLNADGTIAGWEHQVAGQSIMKGTAFEAMSVHDGIDHSSVEGIGDSPYQIPGMAVGLTDTQKATSVLWWRSVGHTHTAYVMETMMDMAARAAGRDPVEFRLAHLTGDEADQTRKAGVLRLAADKAGWGKAPTGRTQGIAVHKSFGSYVAEVVEISGNIDDGIVIEKVTAAVDCGIAINPDVITAQIEGGIGYGIGHAMRDQITLSDGAVEQSNFPDYEPLRISDIKMIETHIVPSTVAPTGIGEPGTPPSAPALANAIAALTEDSELVAELPMAEAGVYFA</sequence>
<dbReference type="Pfam" id="PF20256">
    <property type="entry name" value="MoCoBD_2"/>
    <property type="match status" value="2"/>
</dbReference>
<dbReference type="InterPro" id="IPR019546">
    <property type="entry name" value="TAT_signal_bac_arc"/>
</dbReference>
<evidence type="ECO:0000256" key="2">
    <source>
        <dbReference type="SAM" id="SignalP"/>
    </source>
</evidence>
<feature type="region of interest" description="Disordered" evidence="1">
    <location>
        <begin position="175"/>
        <end position="196"/>
    </location>
</feature>
<dbReference type="InterPro" id="IPR008274">
    <property type="entry name" value="AldOxase/xan_DH_MoCoBD1"/>
</dbReference>
<evidence type="ECO:0000313" key="4">
    <source>
        <dbReference type="EMBL" id="PRZ47619.1"/>
    </source>
</evidence>